<feature type="region of interest" description="Disordered" evidence="1">
    <location>
        <begin position="206"/>
        <end position="249"/>
    </location>
</feature>
<dbReference type="EMBL" id="JAIVGD010000018">
    <property type="protein sequence ID" value="KAH0756350.1"/>
    <property type="molecule type" value="Genomic_DNA"/>
</dbReference>
<sequence>MASETNPNDQEMALEIEEEHYYESRFLSAKCAQKYDEYLNRAIVKDKCIFLEYLKEGMPDIYGQLISSGWMCFADEHIKENYTLVAEFYTNVIESKFGEYVITIVRVEIKSWLSIVCAQIILSTHDTNVTLNRDVLIGAIRDGCSTMLGVVKRPIDEEKKLGKEINPLKKKGKERDRSKNRKIDMDDPGFGQLTKIISAFGASTFTRSSKYGPATMRNFSSQMRLEHFSQRKGKSGREHSESLSGERAR</sequence>
<proteinExistence type="predicted"/>
<keyword evidence="3" id="KW-1185">Reference proteome</keyword>
<reference evidence="2 3" key="1">
    <citation type="journal article" date="2021" name="bioRxiv">
        <title>Chromosome-scale and haplotype-resolved genome assembly of a tetraploid potato cultivar.</title>
        <authorList>
            <person name="Sun H."/>
            <person name="Jiao W.-B."/>
            <person name="Krause K."/>
            <person name="Campoy J.A."/>
            <person name="Goel M."/>
            <person name="Folz-Donahue K."/>
            <person name="Kukat C."/>
            <person name="Huettel B."/>
            <person name="Schneeberger K."/>
        </authorList>
    </citation>
    <scope>NUCLEOTIDE SEQUENCE [LARGE SCALE GENOMIC DNA]</scope>
    <source>
        <strain evidence="2">SolTubOtavaFocal</strain>
        <tissue evidence="2">Leaves</tissue>
    </source>
</reference>
<evidence type="ECO:0000313" key="2">
    <source>
        <dbReference type="EMBL" id="KAH0756350.1"/>
    </source>
</evidence>
<dbReference type="Proteomes" id="UP000826656">
    <property type="component" value="Unassembled WGS sequence"/>
</dbReference>
<feature type="compositionally biased region" description="Basic and acidic residues" evidence="1">
    <location>
        <begin position="224"/>
        <end position="249"/>
    </location>
</feature>
<feature type="compositionally biased region" description="Basic and acidic residues" evidence="1">
    <location>
        <begin position="162"/>
        <end position="185"/>
    </location>
</feature>
<evidence type="ECO:0000256" key="1">
    <source>
        <dbReference type="SAM" id="MobiDB-lite"/>
    </source>
</evidence>
<name>A0ABQ7UWZ9_SOLTU</name>
<comment type="caution">
    <text evidence="2">The sequence shown here is derived from an EMBL/GenBank/DDBJ whole genome shotgun (WGS) entry which is preliminary data.</text>
</comment>
<feature type="region of interest" description="Disordered" evidence="1">
    <location>
        <begin position="162"/>
        <end position="187"/>
    </location>
</feature>
<gene>
    <name evidence="2" type="ORF">KY290_026620</name>
</gene>
<protein>
    <submittedName>
        <fullName evidence="2">Uncharacterized protein</fullName>
    </submittedName>
</protein>
<accession>A0ABQ7UWZ9</accession>
<evidence type="ECO:0000313" key="3">
    <source>
        <dbReference type="Proteomes" id="UP000826656"/>
    </source>
</evidence>
<organism evidence="2 3">
    <name type="scientific">Solanum tuberosum</name>
    <name type="common">Potato</name>
    <dbReference type="NCBI Taxonomy" id="4113"/>
    <lineage>
        <taxon>Eukaryota</taxon>
        <taxon>Viridiplantae</taxon>
        <taxon>Streptophyta</taxon>
        <taxon>Embryophyta</taxon>
        <taxon>Tracheophyta</taxon>
        <taxon>Spermatophyta</taxon>
        <taxon>Magnoliopsida</taxon>
        <taxon>eudicotyledons</taxon>
        <taxon>Gunneridae</taxon>
        <taxon>Pentapetalae</taxon>
        <taxon>asterids</taxon>
        <taxon>lamiids</taxon>
        <taxon>Solanales</taxon>
        <taxon>Solanaceae</taxon>
        <taxon>Solanoideae</taxon>
        <taxon>Solaneae</taxon>
        <taxon>Solanum</taxon>
    </lineage>
</organism>